<accession>A0A9N7UEJ0</accession>
<sequence length="138" mass="15297">MGPGWTSSSRPAGCSLLGPEHLWCFDPEITGLLHLAKQTGRGGVITQRRPRPDRRAGKVTRSICASTTYRLNPVQKWVKGSDPLICLESKVRGEPGDSAHRVQRCCHSAGGFLLELVYLSLLQTPTHLRLQRLRRTEG</sequence>
<evidence type="ECO:0000313" key="2">
    <source>
        <dbReference type="Proteomes" id="UP001153269"/>
    </source>
</evidence>
<organism evidence="1 2">
    <name type="scientific">Pleuronectes platessa</name>
    <name type="common">European plaice</name>
    <dbReference type="NCBI Taxonomy" id="8262"/>
    <lineage>
        <taxon>Eukaryota</taxon>
        <taxon>Metazoa</taxon>
        <taxon>Chordata</taxon>
        <taxon>Craniata</taxon>
        <taxon>Vertebrata</taxon>
        <taxon>Euteleostomi</taxon>
        <taxon>Actinopterygii</taxon>
        <taxon>Neopterygii</taxon>
        <taxon>Teleostei</taxon>
        <taxon>Neoteleostei</taxon>
        <taxon>Acanthomorphata</taxon>
        <taxon>Carangaria</taxon>
        <taxon>Pleuronectiformes</taxon>
        <taxon>Pleuronectoidei</taxon>
        <taxon>Pleuronectidae</taxon>
        <taxon>Pleuronectes</taxon>
    </lineage>
</organism>
<dbReference type="EMBL" id="CADEAL010001112">
    <property type="protein sequence ID" value="CAB1429057.1"/>
    <property type="molecule type" value="Genomic_DNA"/>
</dbReference>
<dbReference type="AlphaFoldDB" id="A0A9N7UEJ0"/>
<keyword evidence="2" id="KW-1185">Reference proteome</keyword>
<protein>
    <submittedName>
        <fullName evidence="1">Uncharacterized protein</fullName>
    </submittedName>
</protein>
<comment type="caution">
    <text evidence="1">The sequence shown here is derived from an EMBL/GenBank/DDBJ whole genome shotgun (WGS) entry which is preliminary data.</text>
</comment>
<gene>
    <name evidence="1" type="ORF">PLEPLA_LOCUS17032</name>
</gene>
<proteinExistence type="predicted"/>
<reference evidence="1" key="1">
    <citation type="submission" date="2020-03" db="EMBL/GenBank/DDBJ databases">
        <authorList>
            <person name="Weist P."/>
        </authorList>
    </citation>
    <scope>NUCLEOTIDE SEQUENCE</scope>
</reference>
<evidence type="ECO:0000313" key="1">
    <source>
        <dbReference type="EMBL" id="CAB1429057.1"/>
    </source>
</evidence>
<dbReference type="Proteomes" id="UP001153269">
    <property type="component" value="Unassembled WGS sequence"/>
</dbReference>
<name>A0A9N7UEJ0_PLEPL</name>